<dbReference type="Proteomes" id="UP001165064">
    <property type="component" value="Unassembled WGS sequence"/>
</dbReference>
<dbReference type="EMBL" id="BSXS01004344">
    <property type="protein sequence ID" value="GME82832.1"/>
    <property type="molecule type" value="Genomic_DNA"/>
</dbReference>
<gene>
    <name evidence="1" type="ORF">Amon02_000577300</name>
</gene>
<keyword evidence="2" id="KW-1185">Reference proteome</keyword>
<evidence type="ECO:0000313" key="2">
    <source>
        <dbReference type="Proteomes" id="UP001165064"/>
    </source>
</evidence>
<name>A0ACB5T7R3_AMBMO</name>
<proteinExistence type="predicted"/>
<protein>
    <submittedName>
        <fullName evidence="1">Unnamed protein product</fullName>
    </submittedName>
</protein>
<evidence type="ECO:0000313" key="1">
    <source>
        <dbReference type="EMBL" id="GME82832.1"/>
    </source>
</evidence>
<organism evidence="1 2">
    <name type="scientific">Ambrosiozyma monospora</name>
    <name type="common">Yeast</name>
    <name type="synonym">Endomycopsis monosporus</name>
    <dbReference type="NCBI Taxonomy" id="43982"/>
    <lineage>
        <taxon>Eukaryota</taxon>
        <taxon>Fungi</taxon>
        <taxon>Dikarya</taxon>
        <taxon>Ascomycota</taxon>
        <taxon>Saccharomycotina</taxon>
        <taxon>Pichiomycetes</taxon>
        <taxon>Pichiales</taxon>
        <taxon>Pichiaceae</taxon>
        <taxon>Ambrosiozyma</taxon>
    </lineage>
</organism>
<comment type="caution">
    <text evidence="1">The sequence shown here is derived from an EMBL/GenBank/DDBJ whole genome shotgun (WGS) entry which is preliminary data.</text>
</comment>
<accession>A0ACB5T7R3</accession>
<reference evidence="1" key="1">
    <citation type="submission" date="2023-04" db="EMBL/GenBank/DDBJ databases">
        <title>Ambrosiozyma monospora NBRC 10751.</title>
        <authorList>
            <person name="Ichikawa N."/>
            <person name="Sato H."/>
            <person name="Tonouchi N."/>
        </authorList>
    </citation>
    <scope>NUCLEOTIDE SEQUENCE</scope>
    <source>
        <strain evidence="1">NBRC 10751</strain>
    </source>
</reference>
<sequence>MLKKLTNSTTSTDQDEVSNISIHEQANNTKCQTIHKLLYYHPGIDTFMYPDPKQRVQSLNLLKDGLLKSISMQEIVEFGNAVDFLERPFALRFVMADSQFLLISYTSRQFVRLFHKLNIARELSLDLDLRVPNPVDYSFPRRLVRRVSPQMTGDSMVLSPEASGARASDSAGTSSSAESGNGDADRRRSAAGTRQTRNHRRMNSVASEESDFMDIQLEHEIEESLQNENQDQLSELPPSSHTSSPTTQNATFTATLQPVSEEESEPVSFSNDSNDNVSTCLEQPHISQNHRKSTSSNATDRSCSTVSDDSIFSIEGELGRSGTRCTEVSIPVSDSADDKVNDIPVHISTSSSIAIPIPVSVSSDKNMNLDPFSTNPVSPTTTTILAPQTTENPTSTSTPSSPETTTTTESTEEQPKEPLPQSKSSQERQQHVNGCSSRLTQRQYRELIYCLKCMRICRSRLDDFDYSPNSNSNFTSSSTSISTSTRASRRDTGKTKKRGALLGYALGRSAGYGSGSRFGFGGPVDEDDDEDDDLETMLFGNGRCTGGGSVRGPAGDDEVGEFAATAFSYYCGGF</sequence>